<protein>
    <submittedName>
        <fullName evidence="7">Redoxin family protein</fullName>
    </submittedName>
</protein>
<dbReference type="SUPFAM" id="SSF52833">
    <property type="entry name" value="Thioredoxin-like"/>
    <property type="match status" value="1"/>
</dbReference>
<dbReference type="Pfam" id="PF08534">
    <property type="entry name" value="Redoxin"/>
    <property type="match status" value="1"/>
</dbReference>
<comment type="subcellular location">
    <subcellularLocation>
        <location evidence="1">Cell envelope</location>
    </subcellularLocation>
</comment>
<keyword evidence="3" id="KW-1015">Disulfide bond</keyword>
<evidence type="ECO:0000313" key="7">
    <source>
        <dbReference type="EMBL" id="MBO3099725.1"/>
    </source>
</evidence>
<keyword evidence="5" id="KW-0732">Signal</keyword>
<evidence type="ECO:0000313" key="8">
    <source>
        <dbReference type="Proteomes" id="UP000681315"/>
    </source>
</evidence>
<dbReference type="InterPro" id="IPR013766">
    <property type="entry name" value="Thioredoxin_domain"/>
</dbReference>
<dbReference type="Gene3D" id="3.40.30.10">
    <property type="entry name" value="Glutaredoxin"/>
    <property type="match status" value="1"/>
</dbReference>
<evidence type="ECO:0000256" key="3">
    <source>
        <dbReference type="ARBA" id="ARBA00023157"/>
    </source>
</evidence>
<reference evidence="7 8" key="1">
    <citation type="submission" date="2021-03" db="EMBL/GenBank/DDBJ databases">
        <title>Gelidibacter sp. nov., isolated from costal sediment.</title>
        <authorList>
            <person name="Lun K.-Y."/>
        </authorList>
    </citation>
    <scope>NUCLEOTIDE SEQUENCE [LARGE SCALE GENOMIC DNA]</scope>
    <source>
        <strain evidence="7 8">DF109</strain>
    </source>
</reference>
<evidence type="ECO:0000256" key="1">
    <source>
        <dbReference type="ARBA" id="ARBA00004196"/>
    </source>
</evidence>
<evidence type="ECO:0000256" key="5">
    <source>
        <dbReference type="SAM" id="SignalP"/>
    </source>
</evidence>
<keyword evidence="2" id="KW-0201">Cytochrome c-type biogenesis</keyword>
<dbReference type="RefSeq" id="WP_208234832.1">
    <property type="nucleotide sequence ID" value="NZ_JAGEVG010000020.1"/>
</dbReference>
<dbReference type="InterPro" id="IPR050553">
    <property type="entry name" value="Thioredoxin_ResA/DsbE_sf"/>
</dbReference>
<accession>A0ABS3SVF6</accession>
<dbReference type="PANTHER" id="PTHR42852:SF6">
    <property type="entry name" value="THIOL:DISULFIDE INTERCHANGE PROTEIN DSBE"/>
    <property type="match status" value="1"/>
</dbReference>
<keyword evidence="8" id="KW-1185">Reference proteome</keyword>
<evidence type="ECO:0000259" key="6">
    <source>
        <dbReference type="PROSITE" id="PS51352"/>
    </source>
</evidence>
<dbReference type="CDD" id="cd02966">
    <property type="entry name" value="TlpA_like_family"/>
    <property type="match status" value="1"/>
</dbReference>
<evidence type="ECO:0000256" key="2">
    <source>
        <dbReference type="ARBA" id="ARBA00022748"/>
    </source>
</evidence>
<feature type="chain" id="PRO_5046034050" evidence="5">
    <location>
        <begin position="19"/>
        <end position="362"/>
    </location>
</feature>
<dbReference type="InterPro" id="IPR013740">
    <property type="entry name" value="Redoxin"/>
</dbReference>
<dbReference type="InterPro" id="IPR036249">
    <property type="entry name" value="Thioredoxin-like_sf"/>
</dbReference>
<dbReference type="PROSITE" id="PS51257">
    <property type="entry name" value="PROKAR_LIPOPROTEIN"/>
    <property type="match status" value="1"/>
</dbReference>
<dbReference type="PANTHER" id="PTHR42852">
    <property type="entry name" value="THIOL:DISULFIDE INTERCHANGE PROTEIN DSBE"/>
    <property type="match status" value="1"/>
</dbReference>
<gene>
    <name evidence="7" type="ORF">J4051_15700</name>
</gene>
<comment type="caution">
    <text evidence="7">The sequence shown here is derived from an EMBL/GenBank/DDBJ whole genome shotgun (WGS) entry which is preliminary data.</text>
</comment>
<dbReference type="Proteomes" id="UP000681315">
    <property type="component" value="Unassembled WGS sequence"/>
</dbReference>
<name>A0ABS3SVF6_9FLAO</name>
<feature type="domain" description="Thioredoxin" evidence="6">
    <location>
        <begin position="224"/>
        <end position="362"/>
    </location>
</feature>
<feature type="signal peptide" evidence="5">
    <location>
        <begin position="1"/>
        <end position="18"/>
    </location>
</feature>
<dbReference type="Gene3D" id="2.50.20.10">
    <property type="entry name" value="Lipoprotein localisation LolA/LolB/LppX"/>
    <property type="match status" value="1"/>
</dbReference>
<organism evidence="7 8">
    <name type="scientific">Gelidibacter pelagius</name>
    <dbReference type="NCBI Taxonomy" id="2819985"/>
    <lineage>
        <taxon>Bacteria</taxon>
        <taxon>Pseudomonadati</taxon>
        <taxon>Bacteroidota</taxon>
        <taxon>Flavobacteriia</taxon>
        <taxon>Flavobacteriales</taxon>
        <taxon>Flavobacteriaceae</taxon>
        <taxon>Gelidibacter</taxon>
    </lineage>
</organism>
<evidence type="ECO:0000256" key="4">
    <source>
        <dbReference type="ARBA" id="ARBA00023284"/>
    </source>
</evidence>
<dbReference type="PROSITE" id="PS51352">
    <property type="entry name" value="THIOREDOXIN_2"/>
    <property type="match status" value="1"/>
</dbReference>
<proteinExistence type="predicted"/>
<keyword evidence="4" id="KW-0676">Redox-active center</keyword>
<sequence>MKLYILVLSVVLSLFSCAGNENLQSPDEVLSKTSEKLNTWETISFTASTKSPSRPSTQTIYKLKRVNYEPHLKLFFFKEMNQETAIYYKLASLAVVEDKKNKITIFDYGKDRSIPRYLEAYMGDDDNLLVTARLMNQFKEDIVYVEQTNFNDRHAYVYTFDKYKIWIDAKLATPLKLEIANGTSGKKEIVYDGLVFNDPMDDDTFTHEEKEGYVSSVFGIKKEPMLNVKAPDWSLLDLDGKKVSLSDFRGAPIFLEAWTSSCDHCMASLPKVKEIENEFGGKVKVITVNFDYDLNETKKTVKSEGLNYMVLQGDAIFDQHYDLRSFPSYFVINSEGTIVYSERGTIIGKKANALFEALRRVE</sequence>
<dbReference type="EMBL" id="JAGEVG010000020">
    <property type="protein sequence ID" value="MBO3099725.1"/>
    <property type="molecule type" value="Genomic_DNA"/>
</dbReference>